<keyword evidence="6 11" id="KW-1133">Transmembrane helix</keyword>
<keyword evidence="4 12" id="KW-0732">Signal</keyword>
<feature type="signal peptide" evidence="12">
    <location>
        <begin position="1"/>
        <end position="20"/>
    </location>
</feature>
<feature type="compositionally biased region" description="Acidic residues" evidence="10">
    <location>
        <begin position="203"/>
        <end position="219"/>
    </location>
</feature>
<accession>A0ABP0FK51</accession>
<comment type="caution">
    <text evidence="14">The sequence shown here is derived from an EMBL/GenBank/DDBJ whole genome shotgun (WGS) entry which is preliminary data.</text>
</comment>
<keyword evidence="9" id="KW-0119">Carbohydrate metabolism</keyword>
<evidence type="ECO:0000256" key="5">
    <source>
        <dbReference type="ARBA" id="ARBA00022824"/>
    </source>
</evidence>
<dbReference type="InterPro" id="IPR039155">
    <property type="entry name" value="MLEC"/>
</dbReference>
<keyword evidence="8" id="KW-0325">Glycoprotein</keyword>
<keyword evidence="7 11" id="KW-0472">Membrane</keyword>
<dbReference type="EMBL" id="CAWYQH010000068">
    <property type="protein sequence ID" value="CAK8680050.1"/>
    <property type="molecule type" value="Genomic_DNA"/>
</dbReference>
<evidence type="ECO:0000256" key="8">
    <source>
        <dbReference type="ARBA" id="ARBA00023180"/>
    </source>
</evidence>
<comment type="subcellular location">
    <subcellularLocation>
        <location evidence="1">Endoplasmic reticulum membrane</location>
        <topology evidence="1">Single-pass type I membrane protein</topology>
    </subcellularLocation>
</comment>
<dbReference type="PANTHER" id="PTHR13460">
    <property type="match status" value="1"/>
</dbReference>
<evidence type="ECO:0000256" key="4">
    <source>
        <dbReference type="ARBA" id="ARBA00022729"/>
    </source>
</evidence>
<dbReference type="Proteomes" id="UP001642483">
    <property type="component" value="Unassembled WGS sequence"/>
</dbReference>
<evidence type="ECO:0000313" key="14">
    <source>
        <dbReference type="EMBL" id="CAK8680050.1"/>
    </source>
</evidence>
<evidence type="ECO:0000256" key="11">
    <source>
        <dbReference type="SAM" id="Phobius"/>
    </source>
</evidence>
<evidence type="ECO:0000256" key="6">
    <source>
        <dbReference type="ARBA" id="ARBA00022989"/>
    </source>
</evidence>
<evidence type="ECO:0000256" key="7">
    <source>
        <dbReference type="ARBA" id="ARBA00023136"/>
    </source>
</evidence>
<evidence type="ECO:0000256" key="12">
    <source>
        <dbReference type="SAM" id="SignalP"/>
    </source>
</evidence>
<evidence type="ECO:0000256" key="2">
    <source>
        <dbReference type="ARBA" id="ARBA00009141"/>
    </source>
</evidence>
<keyword evidence="5" id="KW-0256">Endoplasmic reticulum</keyword>
<feature type="domain" description="Malectin" evidence="13">
    <location>
        <begin position="23"/>
        <end position="182"/>
    </location>
</feature>
<reference evidence="14 15" key="1">
    <citation type="submission" date="2024-02" db="EMBL/GenBank/DDBJ databases">
        <authorList>
            <person name="Daric V."/>
            <person name="Darras S."/>
        </authorList>
    </citation>
    <scope>NUCLEOTIDE SEQUENCE [LARGE SCALE GENOMIC DNA]</scope>
</reference>
<gene>
    <name evidence="14" type="ORF">CVLEPA_LOCUS10339</name>
</gene>
<organism evidence="14 15">
    <name type="scientific">Clavelina lepadiformis</name>
    <name type="common">Light-bulb sea squirt</name>
    <name type="synonym">Ascidia lepadiformis</name>
    <dbReference type="NCBI Taxonomy" id="159417"/>
    <lineage>
        <taxon>Eukaryota</taxon>
        <taxon>Metazoa</taxon>
        <taxon>Chordata</taxon>
        <taxon>Tunicata</taxon>
        <taxon>Ascidiacea</taxon>
        <taxon>Aplousobranchia</taxon>
        <taxon>Clavelinidae</taxon>
        <taxon>Clavelina</taxon>
    </lineage>
</organism>
<evidence type="ECO:0000256" key="1">
    <source>
        <dbReference type="ARBA" id="ARBA00004115"/>
    </source>
</evidence>
<feature type="chain" id="PRO_5047200001" description="Malectin domain-containing protein" evidence="12">
    <location>
        <begin position="21"/>
        <end position="276"/>
    </location>
</feature>
<keyword evidence="15" id="KW-1185">Reference proteome</keyword>
<comment type="similarity">
    <text evidence="2">Belongs to the malectin family.</text>
</comment>
<feature type="transmembrane region" description="Helical" evidence="11">
    <location>
        <begin position="255"/>
        <end position="274"/>
    </location>
</feature>
<proteinExistence type="inferred from homology"/>
<feature type="region of interest" description="Disordered" evidence="10">
    <location>
        <begin position="194"/>
        <end position="249"/>
    </location>
</feature>
<evidence type="ECO:0000256" key="10">
    <source>
        <dbReference type="SAM" id="MobiDB-lite"/>
    </source>
</evidence>
<evidence type="ECO:0000256" key="9">
    <source>
        <dbReference type="ARBA" id="ARBA00023277"/>
    </source>
</evidence>
<evidence type="ECO:0000256" key="3">
    <source>
        <dbReference type="ARBA" id="ARBA00022692"/>
    </source>
</evidence>
<keyword evidence="3 11" id="KW-0812">Transmembrane</keyword>
<dbReference type="Gene3D" id="2.60.120.430">
    <property type="entry name" value="Galactose-binding lectin"/>
    <property type="match status" value="1"/>
</dbReference>
<dbReference type="InterPro" id="IPR021720">
    <property type="entry name" value="Malectin_dom"/>
</dbReference>
<sequence>MFNFVIILAAILFQTSPSQAGKVIYAVNAGGDNHVDSTGITYLADPLTVGVSSDYGRRQPIVRSAQKDNILYQTERWHDQSFSYEVPVKEDGDYVLVLKFAEVYFYGPNLKMFNVLLNDQHTILQNLDIFSLVGHSTAHDEVIPLSIKKGKLSVMGEYSTFNGVLKVEFVKGMADNPKICAFYLMKGTPEDVPKLPELKKPVEEEEEEEEEEVEDEVEEEPKQKASKKSSKSSSKSKVASGPPAADPYAEDSSSLIMPIMIAFALFVPTLACLCRL</sequence>
<dbReference type="PANTHER" id="PTHR13460:SF0">
    <property type="entry name" value="MALECTIN"/>
    <property type="match status" value="1"/>
</dbReference>
<evidence type="ECO:0000259" key="13">
    <source>
        <dbReference type="Pfam" id="PF11721"/>
    </source>
</evidence>
<protein>
    <recommendedName>
        <fullName evidence="13">Malectin domain-containing protein</fullName>
    </recommendedName>
</protein>
<name>A0ABP0FK51_CLALP</name>
<evidence type="ECO:0000313" key="15">
    <source>
        <dbReference type="Proteomes" id="UP001642483"/>
    </source>
</evidence>
<dbReference type="Pfam" id="PF11721">
    <property type="entry name" value="Malectin"/>
    <property type="match status" value="1"/>
</dbReference>